<comment type="subunit">
    <text evidence="4">Heptamer of 7 subunits arranged in a ring. Interacts with the chaperonin GroEL.</text>
</comment>
<protein>
    <recommendedName>
        <fullName evidence="4">Co-chaperonin GroES</fullName>
    </recommendedName>
    <alternativeName>
        <fullName evidence="4">10 kDa chaperonin</fullName>
    </alternativeName>
    <alternativeName>
        <fullName evidence="4">Chaperonin-10</fullName>
        <shortName evidence="4">Cpn10</shortName>
    </alternativeName>
</protein>
<dbReference type="SUPFAM" id="SSF50129">
    <property type="entry name" value="GroES-like"/>
    <property type="match status" value="1"/>
</dbReference>
<evidence type="ECO:0000256" key="5">
    <source>
        <dbReference type="RuleBase" id="RU000535"/>
    </source>
</evidence>
<comment type="function">
    <text evidence="4 5">Together with the chaperonin GroEL, plays an essential role in assisting protein folding. The GroEL-GroES system forms a nano-cage that allows encapsulation of the non-native substrate proteins and provides a physical environment optimized to promote and accelerate protein folding. GroES binds to the apical surface of the GroEL ring, thereby capping the opening of the GroEL channel.</text>
</comment>
<dbReference type="SMART" id="SM00883">
    <property type="entry name" value="Cpn10"/>
    <property type="match status" value="1"/>
</dbReference>
<dbReference type="CDD" id="cd00320">
    <property type="entry name" value="cpn10"/>
    <property type="match status" value="1"/>
</dbReference>
<dbReference type="EMBL" id="CP120682">
    <property type="protein sequence ID" value="WKN36860.1"/>
    <property type="molecule type" value="Genomic_DNA"/>
</dbReference>
<reference evidence="6" key="1">
    <citation type="journal article" date="2023" name="Comput. Struct. Biotechnol. J.">
        <title>Discovery of a novel marine Bacteroidetes with a rich repertoire of carbohydrate-active enzymes.</title>
        <authorList>
            <person name="Chen B."/>
            <person name="Liu G."/>
            <person name="Chen Q."/>
            <person name="Wang H."/>
            <person name="Liu L."/>
            <person name="Tang K."/>
        </authorList>
    </citation>
    <scope>NUCLEOTIDE SEQUENCE</scope>
    <source>
        <strain evidence="6">TK19036</strain>
    </source>
</reference>
<name>A0AA49GL35_9BACT</name>
<dbReference type="Pfam" id="PF00166">
    <property type="entry name" value="Cpn10"/>
    <property type="match status" value="1"/>
</dbReference>
<evidence type="ECO:0000256" key="3">
    <source>
        <dbReference type="ARBA" id="ARBA00023186"/>
    </source>
</evidence>
<dbReference type="PANTHER" id="PTHR10772:SF58">
    <property type="entry name" value="CO-CHAPERONIN GROES"/>
    <property type="match status" value="1"/>
</dbReference>
<comment type="subcellular location">
    <subcellularLocation>
        <location evidence="4">Cytoplasm</location>
    </subcellularLocation>
</comment>
<evidence type="ECO:0000256" key="1">
    <source>
        <dbReference type="ARBA" id="ARBA00006975"/>
    </source>
</evidence>
<keyword evidence="2 4" id="KW-0963">Cytoplasm</keyword>
<dbReference type="GO" id="GO:0005524">
    <property type="term" value="F:ATP binding"/>
    <property type="evidence" value="ECO:0007669"/>
    <property type="project" value="InterPro"/>
</dbReference>
<dbReference type="GO" id="GO:0005737">
    <property type="term" value="C:cytoplasm"/>
    <property type="evidence" value="ECO:0007669"/>
    <property type="project" value="UniProtKB-SubCell"/>
</dbReference>
<organism evidence="6">
    <name type="scientific">Roseihalotalea indica</name>
    <dbReference type="NCBI Taxonomy" id="2867963"/>
    <lineage>
        <taxon>Bacteria</taxon>
        <taxon>Pseudomonadati</taxon>
        <taxon>Bacteroidota</taxon>
        <taxon>Cytophagia</taxon>
        <taxon>Cytophagales</taxon>
        <taxon>Catalimonadaceae</taxon>
        <taxon>Roseihalotalea</taxon>
    </lineage>
</organism>
<dbReference type="HAMAP" id="MF_00580">
    <property type="entry name" value="CH10"/>
    <property type="match status" value="1"/>
</dbReference>
<sequence length="92" mass="9873">MSQVNIKPLADRVLVEPAAAEEKTASGIIIPDTAKEKPQKGSIIAIGTGKKDEPLTVKVGDQVLYGKYAGTEITVEGKDYLIMRESDIFAIV</sequence>
<dbReference type="PRINTS" id="PR00297">
    <property type="entry name" value="CHAPERONIN10"/>
</dbReference>
<evidence type="ECO:0000313" key="6">
    <source>
        <dbReference type="EMBL" id="WKN36860.1"/>
    </source>
</evidence>
<gene>
    <name evidence="4" type="primary">groES</name>
    <name evidence="4" type="synonym">groS</name>
    <name evidence="6" type="ORF">K4G66_31330</name>
</gene>
<dbReference type="GO" id="GO:0051082">
    <property type="term" value="F:unfolded protein binding"/>
    <property type="evidence" value="ECO:0007669"/>
    <property type="project" value="TreeGrafter"/>
</dbReference>
<dbReference type="AlphaFoldDB" id="A0AA49GL35"/>
<keyword evidence="3 4" id="KW-0143">Chaperone</keyword>
<dbReference type="Gene3D" id="2.30.33.40">
    <property type="entry name" value="GroES chaperonin"/>
    <property type="match status" value="1"/>
</dbReference>
<dbReference type="PANTHER" id="PTHR10772">
    <property type="entry name" value="10 KDA HEAT SHOCK PROTEIN"/>
    <property type="match status" value="1"/>
</dbReference>
<dbReference type="InterPro" id="IPR018369">
    <property type="entry name" value="Chaprnonin_Cpn10_CS"/>
</dbReference>
<dbReference type="InterPro" id="IPR020818">
    <property type="entry name" value="Chaperonin_GroES"/>
</dbReference>
<dbReference type="GO" id="GO:0044183">
    <property type="term" value="F:protein folding chaperone"/>
    <property type="evidence" value="ECO:0007669"/>
    <property type="project" value="InterPro"/>
</dbReference>
<dbReference type="NCBIfam" id="NF001531">
    <property type="entry name" value="PRK00364.2-2"/>
    <property type="match status" value="1"/>
</dbReference>
<dbReference type="GO" id="GO:0051087">
    <property type="term" value="F:protein-folding chaperone binding"/>
    <property type="evidence" value="ECO:0007669"/>
    <property type="project" value="TreeGrafter"/>
</dbReference>
<dbReference type="PROSITE" id="PS00681">
    <property type="entry name" value="CHAPERONINS_CPN10"/>
    <property type="match status" value="1"/>
</dbReference>
<evidence type="ECO:0000256" key="4">
    <source>
        <dbReference type="HAMAP-Rule" id="MF_00580"/>
    </source>
</evidence>
<accession>A0AA49GL35</accession>
<dbReference type="InterPro" id="IPR011032">
    <property type="entry name" value="GroES-like_sf"/>
</dbReference>
<reference evidence="6" key="2">
    <citation type="journal article" date="2024" name="Antonie Van Leeuwenhoek">
        <title>Roseihalotalea indica gen. nov., sp. nov., a halophilic Bacteroidetes from mesopelagic Southwest Indian Ocean with higher carbohydrate metabolic potential.</title>
        <authorList>
            <person name="Chen B."/>
            <person name="Zhang M."/>
            <person name="Lin D."/>
            <person name="Ye J."/>
            <person name="Tang K."/>
        </authorList>
    </citation>
    <scope>NUCLEOTIDE SEQUENCE</scope>
    <source>
        <strain evidence="6">TK19036</strain>
    </source>
</reference>
<dbReference type="NCBIfam" id="NF001533">
    <property type="entry name" value="PRK00364.2-4"/>
    <property type="match status" value="1"/>
</dbReference>
<dbReference type="InterPro" id="IPR037124">
    <property type="entry name" value="Chaperonin_GroES_sf"/>
</dbReference>
<evidence type="ECO:0000256" key="2">
    <source>
        <dbReference type="ARBA" id="ARBA00022490"/>
    </source>
</evidence>
<dbReference type="GO" id="GO:0046872">
    <property type="term" value="F:metal ion binding"/>
    <property type="evidence" value="ECO:0007669"/>
    <property type="project" value="TreeGrafter"/>
</dbReference>
<comment type="similarity">
    <text evidence="1 4 5">Belongs to the GroES chaperonin family.</text>
</comment>
<proteinExistence type="inferred from homology"/>
<dbReference type="FunFam" id="2.30.33.40:FF:000004">
    <property type="entry name" value="10 kDa chaperonin"/>
    <property type="match status" value="1"/>
</dbReference>